<name>A0A6A4N782_LUPAL</name>
<organism evidence="1 2">
    <name type="scientific">Lupinus albus</name>
    <name type="common">White lupine</name>
    <name type="synonym">Lupinus termis</name>
    <dbReference type="NCBI Taxonomy" id="3870"/>
    <lineage>
        <taxon>Eukaryota</taxon>
        <taxon>Viridiplantae</taxon>
        <taxon>Streptophyta</taxon>
        <taxon>Embryophyta</taxon>
        <taxon>Tracheophyta</taxon>
        <taxon>Spermatophyta</taxon>
        <taxon>Magnoliopsida</taxon>
        <taxon>eudicotyledons</taxon>
        <taxon>Gunneridae</taxon>
        <taxon>Pentapetalae</taxon>
        <taxon>rosids</taxon>
        <taxon>fabids</taxon>
        <taxon>Fabales</taxon>
        <taxon>Fabaceae</taxon>
        <taxon>Papilionoideae</taxon>
        <taxon>50 kb inversion clade</taxon>
        <taxon>genistoids sensu lato</taxon>
        <taxon>core genistoids</taxon>
        <taxon>Genisteae</taxon>
        <taxon>Lupinus</taxon>
    </lineage>
</organism>
<evidence type="ECO:0000313" key="2">
    <source>
        <dbReference type="Proteomes" id="UP000447434"/>
    </source>
</evidence>
<keyword evidence="2" id="KW-1185">Reference proteome</keyword>
<dbReference type="AlphaFoldDB" id="A0A6A4N782"/>
<dbReference type="Proteomes" id="UP000447434">
    <property type="component" value="Chromosome 24"/>
</dbReference>
<comment type="caution">
    <text evidence="1">The sequence shown here is derived from an EMBL/GenBank/DDBJ whole genome shotgun (WGS) entry which is preliminary data.</text>
</comment>
<evidence type="ECO:0000313" key="1">
    <source>
        <dbReference type="EMBL" id="KAE9585992.1"/>
    </source>
</evidence>
<proteinExistence type="predicted"/>
<accession>A0A6A4N782</accession>
<sequence length="53" mass="6188">MVMMWSKCFSTYSWSKWIPPLISNYSFIEIAMYIFTLTKEGSGKCMHNPSLSN</sequence>
<gene>
    <name evidence="1" type="ORF">Lalb_Chr24g0397201</name>
</gene>
<dbReference type="EMBL" id="WOCE01000024">
    <property type="protein sequence ID" value="KAE9585992.1"/>
    <property type="molecule type" value="Genomic_DNA"/>
</dbReference>
<reference evidence="2" key="1">
    <citation type="journal article" date="2020" name="Nat. Commun.">
        <title>Genome sequence of the cluster root forming white lupin.</title>
        <authorList>
            <person name="Hufnagel B."/>
            <person name="Marques A."/>
            <person name="Soriano A."/>
            <person name="Marques L."/>
            <person name="Divol F."/>
            <person name="Doumas P."/>
            <person name="Sallet E."/>
            <person name="Mancinotti D."/>
            <person name="Carrere S."/>
            <person name="Marande W."/>
            <person name="Arribat S."/>
            <person name="Keller J."/>
            <person name="Huneau C."/>
            <person name="Blein T."/>
            <person name="Aime D."/>
            <person name="Laguerre M."/>
            <person name="Taylor J."/>
            <person name="Schubert V."/>
            <person name="Nelson M."/>
            <person name="Geu-Flores F."/>
            <person name="Crespi M."/>
            <person name="Gallardo-Guerrero K."/>
            <person name="Delaux P.-M."/>
            <person name="Salse J."/>
            <person name="Berges H."/>
            <person name="Guyot R."/>
            <person name="Gouzy J."/>
            <person name="Peret B."/>
        </authorList>
    </citation>
    <scope>NUCLEOTIDE SEQUENCE [LARGE SCALE GENOMIC DNA]</scope>
    <source>
        <strain evidence="2">cv. Amiga</strain>
    </source>
</reference>
<protein>
    <submittedName>
        <fullName evidence="1">Uncharacterized protein</fullName>
    </submittedName>
</protein>